<dbReference type="EMBL" id="JAAGNN010000016">
    <property type="protein sequence ID" value="KAF4079297.1"/>
    <property type="molecule type" value="Genomic_DNA"/>
</dbReference>
<name>A0A7J6ABA3_AMEME</name>
<evidence type="ECO:0000313" key="1">
    <source>
        <dbReference type="EMBL" id="KAF4079297.1"/>
    </source>
</evidence>
<organism evidence="1 2">
    <name type="scientific">Ameiurus melas</name>
    <name type="common">Black bullhead</name>
    <name type="synonym">Silurus melas</name>
    <dbReference type="NCBI Taxonomy" id="219545"/>
    <lineage>
        <taxon>Eukaryota</taxon>
        <taxon>Metazoa</taxon>
        <taxon>Chordata</taxon>
        <taxon>Craniata</taxon>
        <taxon>Vertebrata</taxon>
        <taxon>Euteleostomi</taxon>
        <taxon>Actinopterygii</taxon>
        <taxon>Neopterygii</taxon>
        <taxon>Teleostei</taxon>
        <taxon>Ostariophysi</taxon>
        <taxon>Siluriformes</taxon>
        <taxon>Ictaluridae</taxon>
        <taxon>Ameiurus</taxon>
    </lineage>
</organism>
<protein>
    <submittedName>
        <fullName evidence="1">Uncharacterized protein</fullName>
    </submittedName>
</protein>
<gene>
    <name evidence="1" type="ORF">AMELA_G00191420</name>
</gene>
<comment type="caution">
    <text evidence="1">The sequence shown here is derived from an EMBL/GenBank/DDBJ whole genome shotgun (WGS) entry which is preliminary data.</text>
</comment>
<evidence type="ECO:0000313" key="2">
    <source>
        <dbReference type="Proteomes" id="UP000593565"/>
    </source>
</evidence>
<dbReference type="Proteomes" id="UP000593565">
    <property type="component" value="Unassembled WGS sequence"/>
</dbReference>
<reference evidence="1 2" key="1">
    <citation type="submission" date="2020-02" db="EMBL/GenBank/DDBJ databases">
        <title>A chromosome-scale genome assembly of the black bullhead catfish (Ameiurus melas).</title>
        <authorList>
            <person name="Wen M."/>
            <person name="Zham M."/>
            <person name="Cabau C."/>
            <person name="Klopp C."/>
            <person name="Donnadieu C."/>
            <person name="Roques C."/>
            <person name="Bouchez O."/>
            <person name="Lampietro C."/>
            <person name="Jouanno E."/>
            <person name="Herpin A."/>
            <person name="Louis A."/>
            <person name="Berthelot C."/>
            <person name="Parey E."/>
            <person name="Roest-Crollius H."/>
            <person name="Braasch I."/>
            <person name="Postlethwait J."/>
            <person name="Robinson-Rechavi M."/>
            <person name="Echchiki A."/>
            <person name="Begum T."/>
            <person name="Montfort J."/>
            <person name="Schartl M."/>
            <person name="Bobe J."/>
            <person name="Guiguen Y."/>
        </authorList>
    </citation>
    <scope>NUCLEOTIDE SEQUENCE [LARGE SCALE GENOMIC DNA]</scope>
    <source>
        <strain evidence="1">M_S1</strain>
        <tissue evidence="1">Blood</tissue>
    </source>
</reference>
<feature type="non-terminal residue" evidence="1">
    <location>
        <position position="1"/>
    </location>
</feature>
<dbReference type="AlphaFoldDB" id="A0A7J6ABA3"/>
<proteinExistence type="predicted"/>
<accession>A0A7J6ABA3</accession>
<sequence>LTRCLCLEATCSLLVSVYVGSECLYSFIGIQLFEIFHPCGGVAGNLFVLCLFRDFFFGRGWCAVWLGARTEEKRNEGPCKIPAGNSFKRN</sequence>
<keyword evidence="2" id="KW-1185">Reference proteome</keyword>